<reference evidence="2 3" key="1">
    <citation type="journal article" date="2021" name="Comput. Struct. Biotechnol. J.">
        <title>De novo genome assembly of the potent medicinal plant Rehmannia glutinosa using nanopore technology.</title>
        <authorList>
            <person name="Ma L."/>
            <person name="Dong C."/>
            <person name="Song C."/>
            <person name="Wang X."/>
            <person name="Zheng X."/>
            <person name="Niu Y."/>
            <person name="Chen S."/>
            <person name="Feng W."/>
        </authorList>
    </citation>
    <scope>NUCLEOTIDE SEQUENCE [LARGE SCALE GENOMIC DNA]</scope>
    <source>
        <strain evidence="2">DH-2019</strain>
    </source>
</reference>
<feature type="compositionally biased region" description="Basic and acidic residues" evidence="1">
    <location>
        <begin position="122"/>
        <end position="137"/>
    </location>
</feature>
<comment type="caution">
    <text evidence="2">The sequence shown here is derived from an EMBL/GenBank/DDBJ whole genome shotgun (WGS) entry which is preliminary data.</text>
</comment>
<dbReference type="Proteomes" id="UP001318860">
    <property type="component" value="Unassembled WGS sequence"/>
</dbReference>
<keyword evidence="3" id="KW-1185">Reference proteome</keyword>
<sequence>MANRYDHHSNIHDHQKTIFLPMFCRLSIKDVKLNHDYRNPKPPAGEPSSPKVSCIGQVKRNNRVTGYPSAAVCGGGAVNHHKHVTKRKKLFPTTAVINPSTAAASGGGGGCGRRSGSRSCRTSREMRVSNSRRSSDCGRNNRDFFKVVDIGEMDPPLPVVKRVAPPPGVGRDEVNIWKRRFNGVGLKSLQIEKIHLPNTKFQPPPTLTVSVQDMKVQT</sequence>
<dbReference type="EMBL" id="JABTTQ020003506">
    <property type="protein sequence ID" value="KAK6114792.1"/>
    <property type="molecule type" value="Genomic_DNA"/>
</dbReference>
<protein>
    <submittedName>
        <fullName evidence="2">Uncharacterized protein</fullName>
    </submittedName>
</protein>
<evidence type="ECO:0000256" key="1">
    <source>
        <dbReference type="SAM" id="MobiDB-lite"/>
    </source>
</evidence>
<name>A0ABR0TXP1_REHGL</name>
<dbReference type="PANTHER" id="PTHR36323">
    <property type="entry name" value="MYOTUBULARIN-LIKE PROTEIN"/>
    <property type="match status" value="1"/>
</dbReference>
<evidence type="ECO:0000313" key="2">
    <source>
        <dbReference type="EMBL" id="KAK6114792.1"/>
    </source>
</evidence>
<dbReference type="PANTHER" id="PTHR36323:SF1">
    <property type="entry name" value="MYOTUBULARIN-LIKE PROTEIN"/>
    <property type="match status" value="1"/>
</dbReference>
<gene>
    <name evidence="2" type="ORF">DH2020_007061</name>
</gene>
<evidence type="ECO:0000313" key="3">
    <source>
        <dbReference type="Proteomes" id="UP001318860"/>
    </source>
</evidence>
<organism evidence="2 3">
    <name type="scientific">Rehmannia glutinosa</name>
    <name type="common">Chinese foxglove</name>
    <dbReference type="NCBI Taxonomy" id="99300"/>
    <lineage>
        <taxon>Eukaryota</taxon>
        <taxon>Viridiplantae</taxon>
        <taxon>Streptophyta</taxon>
        <taxon>Embryophyta</taxon>
        <taxon>Tracheophyta</taxon>
        <taxon>Spermatophyta</taxon>
        <taxon>Magnoliopsida</taxon>
        <taxon>eudicotyledons</taxon>
        <taxon>Gunneridae</taxon>
        <taxon>Pentapetalae</taxon>
        <taxon>asterids</taxon>
        <taxon>lamiids</taxon>
        <taxon>Lamiales</taxon>
        <taxon>Orobanchaceae</taxon>
        <taxon>Rehmannieae</taxon>
        <taxon>Rehmannia</taxon>
    </lineage>
</organism>
<proteinExistence type="predicted"/>
<feature type="region of interest" description="Disordered" evidence="1">
    <location>
        <begin position="101"/>
        <end position="137"/>
    </location>
</feature>
<accession>A0ABR0TXP1</accession>